<feature type="region of interest" description="Disordered" evidence="1">
    <location>
        <begin position="219"/>
        <end position="239"/>
    </location>
</feature>
<reference evidence="2" key="1">
    <citation type="submission" date="2022-10" db="EMBL/GenBank/DDBJ databases">
        <title>Novel sulphate-reducing endosymbionts in the free-living metamonad Anaeramoeba.</title>
        <authorList>
            <person name="Jerlstrom-Hultqvist J."/>
            <person name="Cepicka I."/>
            <person name="Gallot-Lavallee L."/>
            <person name="Salas-Leiva D."/>
            <person name="Curtis B.A."/>
            <person name="Zahonova K."/>
            <person name="Pipaliya S."/>
            <person name="Dacks J."/>
            <person name="Roger A.J."/>
        </authorList>
    </citation>
    <scope>NUCLEOTIDE SEQUENCE</scope>
    <source>
        <strain evidence="2">BMAN</strain>
    </source>
</reference>
<dbReference type="EMBL" id="JAPDFW010000064">
    <property type="protein sequence ID" value="KAJ5075627.1"/>
    <property type="molecule type" value="Genomic_DNA"/>
</dbReference>
<comment type="caution">
    <text evidence="2">The sequence shown here is derived from an EMBL/GenBank/DDBJ whole genome shotgun (WGS) entry which is preliminary data.</text>
</comment>
<name>A0A9Q0RCZ0_ANAIG</name>
<dbReference type="AlphaFoldDB" id="A0A9Q0RCZ0"/>
<protein>
    <submittedName>
        <fullName evidence="2">Uncharacterized protein</fullName>
    </submittedName>
</protein>
<feature type="compositionally biased region" description="Basic residues" evidence="1">
    <location>
        <begin position="224"/>
        <end position="239"/>
    </location>
</feature>
<proteinExistence type="predicted"/>
<evidence type="ECO:0000313" key="2">
    <source>
        <dbReference type="EMBL" id="KAJ5075627.1"/>
    </source>
</evidence>
<accession>A0A9Q0RCZ0</accession>
<dbReference type="Proteomes" id="UP001149090">
    <property type="component" value="Unassembled WGS sequence"/>
</dbReference>
<evidence type="ECO:0000313" key="3">
    <source>
        <dbReference type="Proteomes" id="UP001149090"/>
    </source>
</evidence>
<evidence type="ECO:0000256" key="1">
    <source>
        <dbReference type="SAM" id="MobiDB-lite"/>
    </source>
</evidence>
<gene>
    <name evidence="2" type="ORF">M0811_07197</name>
</gene>
<organism evidence="2 3">
    <name type="scientific">Anaeramoeba ignava</name>
    <name type="common">Anaerobic marine amoeba</name>
    <dbReference type="NCBI Taxonomy" id="1746090"/>
    <lineage>
        <taxon>Eukaryota</taxon>
        <taxon>Metamonada</taxon>
        <taxon>Anaeramoebidae</taxon>
        <taxon>Anaeramoeba</taxon>
    </lineage>
</organism>
<sequence>MSTLQNTLIQWIFQLNSIEKPKEISRSTLLLHLEKIAKSFYQNNYENFSKLNLESYLIKILQDNQISNSTIENLQEMKDESFFNIVSKIKEIIDFQVSKNSQDSDSEIDENISQKFKKIIFFRMGKEIRERIPKNSKNQILLDSNKSKRRLFRKINLKELQKNTNENNPNNDINTNNNKKKIMKLVRQKKNHKIFEIENEYENENENEQNLGMNNIAKEELKNSKTKHQICKKISKNSK</sequence>
<keyword evidence="3" id="KW-1185">Reference proteome</keyword>